<comment type="caution">
    <text evidence="1">The sequence shown here is derived from an EMBL/GenBank/DDBJ whole genome shotgun (WGS) entry which is preliminary data.</text>
</comment>
<name>A0A9P8YA34_9PEZI</name>
<dbReference type="Proteomes" id="UP000756346">
    <property type="component" value="Unassembled WGS sequence"/>
</dbReference>
<evidence type="ECO:0008006" key="3">
    <source>
        <dbReference type="Google" id="ProtNLM"/>
    </source>
</evidence>
<evidence type="ECO:0000313" key="1">
    <source>
        <dbReference type="EMBL" id="KAH7032579.1"/>
    </source>
</evidence>
<keyword evidence="2" id="KW-1185">Reference proteome</keyword>
<dbReference type="RefSeq" id="XP_046013411.1">
    <property type="nucleotide sequence ID" value="XM_046148822.1"/>
</dbReference>
<sequence length="73" mass="8527">LHFFTRQAVDDNMQHFWVDSCCTNKSNSSELSEAINPKFRWYEQSTKCYAYLADVSKGAETEADEPSRLTWEL</sequence>
<protein>
    <recommendedName>
        <fullName evidence="3">Heterokaryon incompatibility domain-containing protein</fullName>
    </recommendedName>
</protein>
<dbReference type="AlphaFoldDB" id="A0A9P8YA34"/>
<dbReference type="EMBL" id="JAGTJQ010000004">
    <property type="protein sequence ID" value="KAH7032579.1"/>
    <property type="molecule type" value="Genomic_DNA"/>
</dbReference>
<feature type="non-terminal residue" evidence="1">
    <location>
        <position position="73"/>
    </location>
</feature>
<dbReference type="PANTHER" id="PTHR10622">
    <property type="entry name" value="HET DOMAIN-CONTAINING PROTEIN"/>
    <property type="match status" value="1"/>
</dbReference>
<dbReference type="GeneID" id="70178368"/>
<gene>
    <name evidence="1" type="ORF">B0I36DRAFT_205173</name>
</gene>
<accession>A0A9P8YA34</accession>
<proteinExistence type="predicted"/>
<dbReference type="PANTHER" id="PTHR10622:SF13">
    <property type="entry name" value="NACHT DOMAIN-CONTAINING PROTEIN"/>
    <property type="match status" value="1"/>
</dbReference>
<reference evidence="1" key="1">
    <citation type="journal article" date="2021" name="Nat. Commun.">
        <title>Genetic determinants of endophytism in the Arabidopsis root mycobiome.</title>
        <authorList>
            <person name="Mesny F."/>
            <person name="Miyauchi S."/>
            <person name="Thiergart T."/>
            <person name="Pickel B."/>
            <person name="Atanasova L."/>
            <person name="Karlsson M."/>
            <person name="Huettel B."/>
            <person name="Barry K.W."/>
            <person name="Haridas S."/>
            <person name="Chen C."/>
            <person name="Bauer D."/>
            <person name="Andreopoulos W."/>
            <person name="Pangilinan J."/>
            <person name="LaButti K."/>
            <person name="Riley R."/>
            <person name="Lipzen A."/>
            <person name="Clum A."/>
            <person name="Drula E."/>
            <person name="Henrissat B."/>
            <person name="Kohler A."/>
            <person name="Grigoriev I.V."/>
            <person name="Martin F.M."/>
            <person name="Hacquard S."/>
        </authorList>
    </citation>
    <scope>NUCLEOTIDE SEQUENCE</scope>
    <source>
        <strain evidence="1">MPI-CAGE-CH-0230</strain>
    </source>
</reference>
<dbReference type="OrthoDB" id="674604at2759"/>
<organism evidence="1 2">
    <name type="scientific">Microdochium trichocladiopsis</name>
    <dbReference type="NCBI Taxonomy" id="1682393"/>
    <lineage>
        <taxon>Eukaryota</taxon>
        <taxon>Fungi</taxon>
        <taxon>Dikarya</taxon>
        <taxon>Ascomycota</taxon>
        <taxon>Pezizomycotina</taxon>
        <taxon>Sordariomycetes</taxon>
        <taxon>Xylariomycetidae</taxon>
        <taxon>Xylariales</taxon>
        <taxon>Microdochiaceae</taxon>
        <taxon>Microdochium</taxon>
    </lineage>
</organism>
<feature type="non-terminal residue" evidence="1">
    <location>
        <position position="1"/>
    </location>
</feature>
<evidence type="ECO:0000313" key="2">
    <source>
        <dbReference type="Proteomes" id="UP000756346"/>
    </source>
</evidence>